<dbReference type="GO" id="GO:0004322">
    <property type="term" value="F:ferroxidase activity"/>
    <property type="evidence" value="ECO:0007669"/>
    <property type="project" value="TreeGrafter"/>
</dbReference>
<dbReference type="Gene3D" id="1.20.1260.10">
    <property type="match status" value="1"/>
</dbReference>
<evidence type="ECO:0000256" key="3">
    <source>
        <dbReference type="ARBA" id="ARBA00023004"/>
    </source>
</evidence>
<evidence type="ECO:0000256" key="2">
    <source>
        <dbReference type="ARBA" id="ARBA00022434"/>
    </source>
</evidence>
<protein>
    <submittedName>
        <fullName evidence="7">Ferritin-like protein</fullName>
    </submittedName>
</protein>
<dbReference type="SUPFAM" id="SSF47240">
    <property type="entry name" value="Ferritin-like"/>
    <property type="match status" value="1"/>
</dbReference>
<proteinExistence type="predicted"/>
<evidence type="ECO:0000313" key="7">
    <source>
        <dbReference type="EMBL" id="PFG49157.1"/>
    </source>
</evidence>
<dbReference type="InterPro" id="IPR008331">
    <property type="entry name" value="Ferritin_DPS_dom"/>
</dbReference>
<comment type="cofactor">
    <cofactor evidence="4">
        <name>Mg(2+)</name>
        <dbReference type="ChEBI" id="CHEBI:18420"/>
    </cofactor>
</comment>
<dbReference type="GO" id="GO:0006879">
    <property type="term" value="P:intracellular iron ion homeostasis"/>
    <property type="evidence" value="ECO:0007669"/>
    <property type="project" value="UniProtKB-KW"/>
</dbReference>
<dbReference type="InterPro" id="IPR033921">
    <property type="entry name" value="DPSL_diiron-bd_dom"/>
</dbReference>
<dbReference type="NCBIfam" id="NF009990">
    <property type="entry name" value="PRK13456.1"/>
    <property type="match status" value="1"/>
</dbReference>
<dbReference type="GO" id="GO:0008199">
    <property type="term" value="F:ferric iron binding"/>
    <property type="evidence" value="ECO:0007669"/>
    <property type="project" value="InterPro"/>
</dbReference>
<evidence type="ECO:0000256" key="5">
    <source>
        <dbReference type="SAM" id="MobiDB-lite"/>
    </source>
</evidence>
<sequence length="473" mass="51572">MVITVHDHIVEALKSVYTGALTDILDGLGLVTQSLSHEFLPIGRGMRFVGPAYPVEVRPNPLAVSHGKSARGLFEMLGSVPGGHVVVVQMNGIEASIFGDLSMTALKAQGAVGAVIDGGARDIHLAKEIGFPMVPRFIRPQGFIQRGDWVSWGRDPIHVEGIRIAPGDYVVADDSGVVIVPAEVADQVAEAVTKLTDKETILRAEIAMGMNPAEAFDRYYVNEEVPADYRPPTTTSASAALAPSAPEPAAATPSAGYRGPVQPGDLTRRAGIEQLEARGLDVVALREKLIDNAAAEFTTYYYYTILRNFLAGKEDYKAITEDARLEDRSHFELIFPRIYELGGTLPFDIRDLADRAGCADAYLPNTNDGKLTWGLSTGESFSPANATEILTVLLEAERCAVRSWWEICDMTFGKDPRTYELAMRILNEEIEHEAWFIELLSMERDGVARPSGHFKRGGVGDAPWSRNRPFGDG</sequence>
<dbReference type="InterPro" id="IPR005493">
    <property type="entry name" value="RraA/RraA-like"/>
</dbReference>
<evidence type="ECO:0000313" key="8">
    <source>
        <dbReference type="Proteomes" id="UP000243542"/>
    </source>
</evidence>
<accession>A0A2A9FCK3</accession>
<name>A0A2A9FCK3_9PSEU</name>
<keyword evidence="3" id="KW-0408">Iron</keyword>
<keyword evidence="4" id="KW-0460">Magnesium</keyword>
<dbReference type="GO" id="GO:0005829">
    <property type="term" value="C:cytosol"/>
    <property type="evidence" value="ECO:0007669"/>
    <property type="project" value="TreeGrafter"/>
</dbReference>
<comment type="caution">
    <text evidence="7">The sequence shown here is derived from an EMBL/GenBank/DDBJ whole genome shotgun (WGS) entry which is preliminary data.</text>
</comment>
<feature type="domain" description="Ferritin/DPS" evidence="6">
    <location>
        <begin position="288"/>
        <end position="441"/>
    </location>
</feature>
<dbReference type="SUPFAM" id="SSF89562">
    <property type="entry name" value="RraA-like"/>
    <property type="match status" value="1"/>
</dbReference>
<evidence type="ECO:0000256" key="1">
    <source>
        <dbReference type="ARBA" id="ARBA00001970"/>
    </source>
</evidence>
<feature type="binding site" evidence="4">
    <location>
        <position position="121"/>
    </location>
    <ligand>
        <name>substrate</name>
    </ligand>
</feature>
<comment type="cofactor">
    <cofactor evidence="1">
        <name>heme b</name>
        <dbReference type="ChEBI" id="CHEBI:60344"/>
    </cofactor>
</comment>
<dbReference type="InterPro" id="IPR012347">
    <property type="entry name" value="Ferritin-like"/>
</dbReference>
<organism evidence="7 8">
    <name type="scientific">Amycolatopsis sulphurea</name>
    <dbReference type="NCBI Taxonomy" id="76022"/>
    <lineage>
        <taxon>Bacteria</taxon>
        <taxon>Bacillati</taxon>
        <taxon>Actinomycetota</taxon>
        <taxon>Actinomycetes</taxon>
        <taxon>Pseudonocardiales</taxon>
        <taxon>Pseudonocardiaceae</taxon>
        <taxon>Amycolatopsis</taxon>
    </lineage>
</organism>
<feature type="region of interest" description="Disordered" evidence="5">
    <location>
        <begin position="231"/>
        <end position="263"/>
    </location>
</feature>
<dbReference type="CDD" id="cd01052">
    <property type="entry name" value="DPSL"/>
    <property type="match status" value="1"/>
</dbReference>
<dbReference type="PANTHER" id="PTHR30295:SF1">
    <property type="entry name" value="DNA PROTECTION DURING STARVATION PROTEIN"/>
    <property type="match status" value="1"/>
</dbReference>
<gene>
    <name evidence="7" type="ORF">ATK36_4289</name>
</gene>
<keyword evidence="4" id="KW-0479">Metal-binding</keyword>
<keyword evidence="2" id="KW-0409">Iron storage</keyword>
<dbReference type="Gene3D" id="3.50.30.40">
    <property type="entry name" value="Ribonuclease E inhibitor RraA/RraA-like"/>
    <property type="match status" value="1"/>
</dbReference>
<dbReference type="PANTHER" id="PTHR30295">
    <property type="entry name" value="BACTERIOFERRITIN"/>
    <property type="match status" value="1"/>
</dbReference>
<dbReference type="Pfam" id="PF00210">
    <property type="entry name" value="Ferritin"/>
    <property type="match status" value="1"/>
</dbReference>
<dbReference type="EMBL" id="PDJK01000002">
    <property type="protein sequence ID" value="PFG49157.1"/>
    <property type="molecule type" value="Genomic_DNA"/>
</dbReference>
<feature type="compositionally biased region" description="Low complexity" evidence="5">
    <location>
        <begin position="231"/>
        <end position="255"/>
    </location>
</feature>
<dbReference type="Proteomes" id="UP000243542">
    <property type="component" value="Unassembled WGS sequence"/>
</dbReference>
<evidence type="ECO:0000256" key="4">
    <source>
        <dbReference type="PIRSR" id="PIRSR605493-1"/>
    </source>
</evidence>
<dbReference type="AlphaFoldDB" id="A0A2A9FCK3"/>
<dbReference type="InterPro" id="IPR009078">
    <property type="entry name" value="Ferritin-like_SF"/>
</dbReference>
<dbReference type="GO" id="GO:0020037">
    <property type="term" value="F:heme binding"/>
    <property type="evidence" value="ECO:0007669"/>
    <property type="project" value="TreeGrafter"/>
</dbReference>
<feature type="binding site" evidence="4">
    <location>
        <position position="122"/>
    </location>
    <ligand>
        <name>Mg(2+)</name>
        <dbReference type="ChEBI" id="CHEBI:18420"/>
    </ligand>
</feature>
<dbReference type="CDD" id="cd16841">
    <property type="entry name" value="RraA_family"/>
    <property type="match status" value="1"/>
</dbReference>
<dbReference type="Pfam" id="PF03737">
    <property type="entry name" value="RraA-like"/>
    <property type="match status" value="1"/>
</dbReference>
<evidence type="ECO:0000259" key="6">
    <source>
        <dbReference type="Pfam" id="PF00210"/>
    </source>
</evidence>
<dbReference type="InterPro" id="IPR036704">
    <property type="entry name" value="RraA/RraA-like_sf"/>
</dbReference>
<keyword evidence="8" id="KW-1185">Reference proteome</keyword>
<reference evidence="7 8" key="1">
    <citation type="submission" date="2017-10" db="EMBL/GenBank/DDBJ databases">
        <title>Sequencing the genomes of 1000 actinobacteria strains.</title>
        <authorList>
            <person name="Klenk H.-P."/>
        </authorList>
    </citation>
    <scope>NUCLEOTIDE SEQUENCE [LARGE SCALE GENOMIC DNA]</scope>
    <source>
        <strain evidence="7 8">DSM 46092</strain>
    </source>
</reference>